<name>A0ABR9D8X3_9GAMM</name>
<dbReference type="PIRSF" id="PIRSF021700">
    <property type="entry name" value="3_dmu_93_MTrfase"/>
    <property type="match status" value="1"/>
</dbReference>
<gene>
    <name evidence="2" type="ORF">EBB_03125</name>
</gene>
<organism evidence="2 3">
    <name type="scientific">Methylomonas fluvii</name>
    <dbReference type="NCBI Taxonomy" id="1854564"/>
    <lineage>
        <taxon>Bacteria</taxon>
        <taxon>Pseudomonadati</taxon>
        <taxon>Pseudomonadota</taxon>
        <taxon>Gammaproteobacteria</taxon>
        <taxon>Methylococcales</taxon>
        <taxon>Methylococcaceae</taxon>
        <taxon>Methylomonas</taxon>
    </lineage>
</organism>
<dbReference type="InterPro" id="IPR028973">
    <property type="entry name" value="PhnB-like"/>
</dbReference>
<dbReference type="PANTHER" id="PTHR33990">
    <property type="entry name" value="PROTEIN YJDN-RELATED"/>
    <property type="match status" value="1"/>
</dbReference>
<dbReference type="Proteomes" id="UP000641152">
    <property type="component" value="Unassembled WGS sequence"/>
</dbReference>
<protein>
    <submittedName>
        <fullName evidence="2">VOC family protein</fullName>
    </submittedName>
</protein>
<feature type="domain" description="PhnB-like" evidence="1">
    <location>
        <begin position="3"/>
        <end position="116"/>
    </location>
</feature>
<dbReference type="InterPro" id="IPR029068">
    <property type="entry name" value="Glyas_Bleomycin-R_OHBP_Dase"/>
</dbReference>
<dbReference type="SUPFAM" id="SSF54593">
    <property type="entry name" value="Glyoxalase/Bleomycin resistance protein/Dihydroxybiphenyl dioxygenase"/>
    <property type="match status" value="1"/>
</dbReference>
<evidence type="ECO:0000313" key="2">
    <source>
        <dbReference type="EMBL" id="MBD9359552.1"/>
    </source>
</evidence>
<dbReference type="InterPro" id="IPR009725">
    <property type="entry name" value="3_dmu_93_MTrfase"/>
</dbReference>
<accession>A0ABR9D8X3</accession>
<proteinExistence type="predicted"/>
<keyword evidence="3" id="KW-1185">Reference proteome</keyword>
<comment type="caution">
    <text evidence="2">The sequence shown here is derived from an EMBL/GenBank/DDBJ whole genome shotgun (WGS) entry which is preliminary data.</text>
</comment>
<dbReference type="EMBL" id="JACXST010000001">
    <property type="protein sequence ID" value="MBD9359552.1"/>
    <property type="molecule type" value="Genomic_DNA"/>
</dbReference>
<sequence length="157" mass="17389">MPKITPFLWFDDQAEQAMNFYLSIFKDSKVLSINRYGDAGPGPKGGVMTASFELNGQVFTALNGGPVYKLSPAISFVVHCETQAEVDHYWEKLSAGGKPNQCAWLDDKFGVTWQIVPNILIELLSDPDPVKAGRVMQAMLKMTKIDIDTLKLAYAQS</sequence>
<dbReference type="RefSeq" id="WP_192392424.1">
    <property type="nucleotide sequence ID" value="NZ_CAJHIU010000001.1"/>
</dbReference>
<reference evidence="2 3" key="1">
    <citation type="submission" date="2020-09" db="EMBL/GenBank/DDBJ databases">
        <title>Methylomonas albis sp. nov. and Methylomonas fluvii sp. nov.: Two cold-adapted methanotrophs from the River Elbe and an amended description of Methylovulum psychrotolerans strain Eb1.</title>
        <authorList>
            <person name="Bussmann I.K."/>
            <person name="Klings K.-W."/>
            <person name="Warnstedt J."/>
            <person name="Hoppert M."/>
            <person name="Saborowski A."/>
            <person name="Horn F."/>
            <person name="Liebner S."/>
        </authorList>
    </citation>
    <scope>NUCLEOTIDE SEQUENCE [LARGE SCALE GENOMIC DNA]</scope>
    <source>
        <strain evidence="2 3">EbB</strain>
    </source>
</reference>
<evidence type="ECO:0000259" key="1">
    <source>
        <dbReference type="Pfam" id="PF06983"/>
    </source>
</evidence>
<dbReference type="CDD" id="cd06588">
    <property type="entry name" value="PhnB_like"/>
    <property type="match status" value="1"/>
</dbReference>
<evidence type="ECO:0000313" key="3">
    <source>
        <dbReference type="Proteomes" id="UP000641152"/>
    </source>
</evidence>
<dbReference type="Gene3D" id="3.10.180.10">
    <property type="entry name" value="2,3-Dihydroxybiphenyl 1,2-Dioxygenase, domain 1"/>
    <property type="match status" value="1"/>
</dbReference>
<dbReference type="Pfam" id="PF06983">
    <property type="entry name" value="3-dmu-9_3-mt"/>
    <property type="match status" value="1"/>
</dbReference>